<dbReference type="Proteomes" id="UP000245638">
    <property type="component" value="Unassembled WGS sequence"/>
</dbReference>
<comment type="caution">
    <text evidence="1">The sequence shown here is derived from an EMBL/GenBank/DDBJ whole genome shotgun (WGS) entry which is preliminary data.</text>
</comment>
<dbReference type="AlphaFoldDB" id="A0A2T9X6A6"/>
<sequence>MQLAIAVHSSLNKELEDKIKRFFENLKCNPTILVGGYWGGMKVVVDEAIKKKLKVVIILPEEREDVELPLDVIRINSGCEYRCRSVILVRSADLLVSLGGEVGTTIEIFMAYAMGKRALVLSDTGFSTDKLKTAFSEYLDNRKVMKVEYYSSPEDLAKEVCKPITQIKTNFG</sequence>
<dbReference type="Gene3D" id="3.40.50.450">
    <property type="match status" value="1"/>
</dbReference>
<evidence type="ECO:0000313" key="2">
    <source>
        <dbReference type="Proteomes" id="UP000245638"/>
    </source>
</evidence>
<reference evidence="1 2" key="1">
    <citation type="journal article" date="2015" name="Appl. Environ. Microbiol.">
        <title>Nanoarchaeota, Their Sulfolobales Host, and Nanoarchaeota Virus Distribution across Yellowstone National Park Hot Springs.</title>
        <authorList>
            <person name="Munson-McGee J.H."/>
            <person name="Field E.K."/>
            <person name="Bateson M."/>
            <person name="Rooney C."/>
            <person name="Stepanauskas R."/>
            <person name="Young M.J."/>
        </authorList>
    </citation>
    <scope>NUCLEOTIDE SEQUENCE [LARGE SCALE GENOMIC DNA]</scope>
    <source>
        <strain evidence="1">SCGC AC-742_N10</strain>
    </source>
</reference>
<proteinExistence type="predicted"/>
<evidence type="ECO:0008006" key="3">
    <source>
        <dbReference type="Google" id="ProtNLM"/>
    </source>
</evidence>
<name>A0A2T9X6A6_9CREN</name>
<organism evidence="1 2">
    <name type="scientific">Acidianus hospitalis</name>
    <dbReference type="NCBI Taxonomy" id="563177"/>
    <lineage>
        <taxon>Archaea</taxon>
        <taxon>Thermoproteota</taxon>
        <taxon>Thermoprotei</taxon>
        <taxon>Sulfolobales</taxon>
        <taxon>Sulfolobaceae</taxon>
        <taxon>Acidianus</taxon>
    </lineage>
</organism>
<evidence type="ECO:0000313" key="1">
    <source>
        <dbReference type="EMBL" id="PVU75575.1"/>
    </source>
</evidence>
<dbReference type="Pfam" id="PF18306">
    <property type="entry name" value="LDcluster4"/>
    <property type="match status" value="1"/>
</dbReference>
<gene>
    <name evidence="1" type="ORF">DDW13_04800</name>
</gene>
<dbReference type="EMBL" id="QEFD01000137">
    <property type="protein sequence ID" value="PVU75575.1"/>
    <property type="molecule type" value="Genomic_DNA"/>
</dbReference>
<protein>
    <recommendedName>
        <fullName evidence="3">LOG family protein</fullName>
    </recommendedName>
</protein>
<accession>A0A2T9X6A6</accession>
<dbReference type="InterPro" id="IPR041164">
    <property type="entry name" value="LDcluster4"/>
</dbReference>
<dbReference type="SUPFAM" id="SSF102405">
    <property type="entry name" value="MCP/YpsA-like"/>
    <property type="match status" value="1"/>
</dbReference>